<feature type="domain" description="Acyl-CoA dehydrogenase/oxidase C-terminal" evidence="6">
    <location>
        <begin position="231"/>
        <end position="368"/>
    </location>
</feature>
<dbReference type="PANTHER" id="PTHR43292:SF3">
    <property type="entry name" value="ACYL-COA DEHYDROGENASE FADE29"/>
    <property type="match status" value="1"/>
</dbReference>
<dbReference type="Pfam" id="PF02771">
    <property type="entry name" value="Acyl-CoA_dh_N"/>
    <property type="match status" value="1"/>
</dbReference>
<dbReference type="InterPro" id="IPR009075">
    <property type="entry name" value="AcylCo_DH/oxidase_C"/>
</dbReference>
<protein>
    <submittedName>
        <fullName evidence="9">Unannotated protein</fullName>
    </submittedName>
</protein>
<dbReference type="SUPFAM" id="SSF56645">
    <property type="entry name" value="Acyl-CoA dehydrogenase NM domain-like"/>
    <property type="match status" value="1"/>
</dbReference>
<dbReference type="PANTHER" id="PTHR43292">
    <property type="entry name" value="ACYL-COA DEHYDROGENASE"/>
    <property type="match status" value="1"/>
</dbReference>
<organism evidence="9">
    <name type="scientific">freshwater metagenome</name>
    <dbReference type="NCBI Taxonomy" id="449393"/>
    <lineage>
        <taxon>unclassified sequences</taxon>
        <taxon>metagenomes</taxon>
        <taxon>ecological metagenomes</taxon>
    </lineage>
</organism>
<dbReference type="AlphaFoldDB" id="A0A6J7I989"/>
<evidence type="ECO:0000259" key="8">
    <source>
        <dbReference type="Pfam" id="PF02771"/>
    </source>
</evidence>
<feature type="domain" description="Acyl-CoA dehydrogenase/oxidase N-terminal" evidence="8">
    <location>
        <begin position="5"/>
        <end position="120"/>
    </location>
</feature>
<dbReference type="InterPro" id="IPR009100">
    <property type="entry name" value="AcylCoA_DH/oxidase_NM_dom_sf"/>
</dbReference>
<comment type="cofactor">
    <cofactor evidence="1">
        <name>FAD</name>
        <dbReference type="ChEBI" id="CHEBI:57692"/>
    </cofactor>
</comment>
<keyword evidence="4" id="KW-0274">FAD</keyword>
<gene>
    <name evidence="9" type="ORF">UFOPK3772_00031</name>
</gene>
<evidence type="ECO:0000259" key="7">
    <source>
        <dbReference type="Pfam" id="PF02770"/>
    </source>
</evidence>
<dbReference type="InterPro" id="IPR013786">
    <property type="entry name" value="AcylCoA_DH/ox_N"/>
</dbReference>
<evidence type="ECO:0000256" key="4">
    <source>
        <dbReference type="ARBA" id="ARBA00022827"/>
    </source>
</evidence>
<dbReference type="InterPro" id="IPR036250">
    <property type="entry name" value="AcylCo_DH-like_C"/>
</dbReference>
<dbReference type="SUPFAM" id="SSF47203">
    <property type="entry name" value="Acyl-CoA dehydrogenase C-terminal domain-like"/>
    <property type="match status" value="1"/>
</dbReference>
<accession>A0A6J7I989</accession>
<evidence type="ECO:0000256" key="5">
    <source>
        <dbReference type="ARBA" id="ARBA00023002"/>
    </source>
</evidence>
<evidence type="ECO:0000256" key="1">
    <source>
        <dbReference type="ARBA" id="ARBA00001974"/>
    </source>
</evidence>
<dbReference type="InterPro" id="IPR037069">
    <property type="entry name" value="AcylCoA_DH/ox_N_sf"/>
</dbReference>
<dbReference type="InterPro" id="IPR046373">
    <property type="entry name" value="Acyl-CoA_Oxase/DH_mid-dom_sf"/>
</dbReference>
<dbReference type="Gene3D" id="1.10.540.10">
    <property type="entry name" value="Acyl-CoA dehydrogenase/oxidase, N-terminal domain"/>
    <property type="match status" value="1"/>
</dbReference>
<reference evidence="9" key="1">
    <citation type="submission" date="2020-05" db="EMBL/GenBank/DDBJ databases">
        <authorList>
            <person name="Chiriac C."/>
            <person name="Salcher M."/>
            <person name="Ghai R."/>
            <person name="Kavagutti S V."/>
        </authorList>
    </citation>
    <scope>NUCLEOTIDE SEQUENCE</scope>
</reference>
<evidence type="ECO:0000259" key="6">
    <source>
        <dbReference type="Pfam" id="PF00441"/>
    </source>
</evidence>
<keyword evidence="3" id="KW-0285">Flavoprotein</keyword>
<dbReference type="Pfam" id="PF00441">
    <property type="entry name" value="Acyl-CoA_dh_1"/>
    <property type="match status" value="1"/>
</dbReference>
<name>A0A6J7I989_9ZZZZ</name>
<dbReference type="GO" id="GO:0016627">
    <property type="term" value="F:oxidoreductase activity, acting on the CH-CH group of donors"/>
    <property type="evidence" value="ECO:0007669"/>
    <property type="project" value="InterPro"/>
</dbReference>
<proteinExistence type="inferred from homology"/>
<evidence type="ECO:0000256" key="2">
    <source>
        <dbReference type="ARBA" id="ARBA00009347"/>
    </source>
</evidence>
<sequence>MTPLDHQQSFLEGARAWLSTSVPDRWRQERGALSEDEIVEIRHEWDRRLFAGGYSGLSIPTVYGGQGLGLRQEVLFHEAAAQAHAPEGIGRIGKILTVPTLVAHGSEEQRAKYIPGIMAGTEVWCQAFSEPGAGSDLANVATFARKTEGGYLVTGQKIWTSFAQYAERAILLAKTSQTDPRYRNLSFFLLDMKQPGIALRTIRQISDTSHFSEVFLDSAFVADSDLVGEEGDGWNIAMTTLTSERGGVEAITRYVEVRGDLDTLMHCCATGSDVDTQVKQLDTRLELVRWQVMKALDYVEDDLEFFRRTCMLKIMWSELWQEVTQLAVSLNCRAHQEHWRNQYLETRAVSIYSGSNEIQRNIIGDRVLGLPR</sequence>
<dbReference type="GO" id="GO:0050660">
    <property type="term" value="F:flavin adenine dinucleotide binding"/>
    <property type="evidence" value="ECO:0007669"/>
    <property type="project" value="InterPro"/>
</dbReference>
<dbReference type="GO" id="GO:0005886">
    <property type="term" value="C:plasma membrane"/>
    <property type="evidence" value="ECO:0007669"/>
    <property type="project" value="TreeGrafter"/>
</dbReference>
<dbReference type="Gene3D" id="2.40.110.10">
    <property type="entry name" value="Butyryl-CoA Dehydrogenase, subunit A, domain 2"/>
    <property type="match status" value="1"/>
</dbReference>
<comment type="similarity">
    <text evidence="2">Belongs to the acyl-CoA dehydrogenase family.</text>
</comment>
<evidence type="ECO:0000256" key="3">
    <source>
        <dbReference type="ARBA" id="ARBA00022630"/>
    </source>
</evidence>
<keyword evidence="5" id="KW-0560">Oxidoreductase</keyword>
<feature type="domain" description="Acyl-CoA oxidase/dehydrogenase middle" evidence="7">
    <location>
        <begin position="125"/>
        <end position="204"/>
    </location>
</feature>
<dbReference type="Gene3D" id="1.20.140.10">
    <property type="entry name" value="Butyryl-CoA Dehydrogenase, subunit A, domain 3"/>
    <property type="match status" value="1"/>
</dbReference>
<dbReference type="EMBL" id="CAFBNE010000001">
    <property type="protein sequence ID" value="CAB4927212.1"/>
    <property type="molecule type" value="Genomic_DNA"/>
</dbReference>
<evidence type="ECO:0000313" key="9">
    <source>
        <dbReference type="EMBL" id="CAB4927212.1"/>
    </source>
</evidence>
<dbReference type="InterPro" id="IPR052161">
    <property type="entry name" value="Mycobact_Acyl-CoA_DH"/>
</dbReference>
<dbReference type="InterPro" id="IPR006091">
    <property type="entry name" value="Acyl-CoA_Oxase/DH_mid-dom"/>
</dbReference>
<dbReference type="Pfam" id="PF02770">
    <property type="entry name" value="Acyl-CoA_dh_M"/>
    <property type="match status" value="1"/>
</dbReference>